<proteinExistence type="predicted"/>
<accession>A0A915EPX9</accession>
<evidence type="ECO:0000313" key="1">
    <source>
        <dbReference type="Proteomes" id="UP000887574"/>
    </source>
</evidence>
<reference evidence="2" key="1">
    <citation type="submission" date="2022-11" db="UniProtKB">
        <authorList>
            <consortium name="WormBaseParasite"/>
        </authorList>
    </citation>
    <scope>IDENTIFICATION</scope>
</reference>
<keyword evidence="1" id="KW-1185">Reference proteome</keyword>
<dbReference type="AlphaFoldDB" id="A0A915EPX9"/>
<sequence>MGENGKTIPDNEILEAVEELIRCLSMDADNSHAESSPKIKILFTTSSFLHYLGTLKIVLQTYIRLQSLDRSQKNLLREQRNQVQVDSVSEVDYKELKKCLRLTDEDLTEFNLELLNCCTQNSTEMLQKRISGMRIDLKEFKEQFEFNTGLFSPISSVISRHQSVQDDNDNERSLTAPLKPTEINSLGLASTLLAILEWKADVNILFNEILPKIDVPTSTIIEIFVDFWLTSEWNCSPQLFALNSFSIYKVY</sequence>
<organism evidence="1 2">
    <name type="scientific">Ditylenchus dipsaci</name>
    <dbReference type="NCBI Taxonomy" id="166011"/>
    <lineage>
        <taxon>Eukaryota</taxon>
        <taxon>Metazoa</taxon>
        <taxon>Ecdysozoa</taxon>
        <taxon>Nematoda</taxon>
        <taxon>Chromadorea</taxon>
        <taxon>Rhabditida</taxon>
        <taxon>Tylenchina</taxon>
        <taxon>Tylenchomorpha</taxon>
        <taxon>Sphaerularioidea</taxon>
        <taxon>Anguinidae</taxon>
        <taxon>Anguininae</taxon>
        <taxon>Ditylenchus</taxon>
    </lineage>
</organism>
<dbReference type="Proteomes" id="UP000887574">
    <property type="component" value="Unplaced"/>
</dbReference>
<evidence type="ECO:0000313" key="2">
    <source>
        <dbReference type="WBParaSite" id="jg7691"/>
    </source>
</evidence>
<name>A0A915EPX9_9BILA</name>
<protein>
    <submittedName>
        <fullName evidence="2">Uncharacterized protein</fullName>
    </submittedName>
</protein>
<dbReference type="WBParaSite" id="jg7691">
    <property type="protein sequence ID" value="jg7691"/>
    <property type="gene ID" value="jg7691"/>
</dbReference>